<dbReference type="SUPFAM" id="SSF51161">
    <property type="entry name" value="Trimeric LpxA-like enzymes"/>
    <property type="match status" value="1"/>
</dbReference>
<accession>A0ABT3NCD9</accession>
<gene>
    <name evidence="1" type="ORF">OOT00_14130</name>
</gene>
<dbReference type="Proteomes" id="UP001209681">
    <property type="component" value="Unassembled WGS sequence"/>
</dbReference>
<evidence type="ECO:0000313" key="1">
    <source>
        <dbReference type="EMBL" id="MCW7755122.1"/>
    </source>
</evidence>
<proteinExistence type="predicted"/>
<organism evidence="1 2">
    <name type="scientific">Desulfobotulus pelophilus</name>
    <dbReference type="NCBI Taxonomy" id="2823377"/>
    <lineage>
        <taxon>Bacteria</taxon>
        <taxon>Pseudomonadati</taxon>
        <taxon>Thermodesulfobacteriota</taxon>
        <taxon>Desulfobacteria</taxon>
        <taxon>Desulfobacterales</taxon>
        <taxon>Desulfobacteraceae</taxon>
        <taxon>Desulfobotulus</taxon>
    </lineage>
</organism>
<dbReference type="InterPro" id="IPR011004">
    <property type="entry name" value="Trimer_LpxA-like_sf"/>
</dbReference>
<comment type="caution">
    <text evidence="1">The sequence shown here is derived from an EMBL/GenBank/DDBJ whole genome shotgun (WGS) entry which is preliminary data.</text>
</comment>
<dbReference type="Gene3D" id="2.160.10.10">
    <property type="entry name" value="Hexapeptide repeat proteins"/>
    <property type="match status" value="1"/>
</dbReference>
<dbReference type="RefSeq" id="WP_265426042.1">
    <property type="nucleotide sequence ID" value="NZ_JAPFPW010000022.1"/>
</dbReference>
<dbReference type="EMBL" id="JAPFPW010000022">
    <property type="protein sequence ID" value="MCW7755122.1"/>
    <property type="molecule type" value="Genomic_DNA"/>
</dbReference>
<protein>
    <submittedName>
        <fullName evidence="1">Protein GlmU</fullName>
    </submittedName>
</protein>
<sequence length="382" mass="42151">MPDPSQVFIADDIREKRIESGVTLHPGTRISGSDTLILRGSCLGGEGSTVLHNVRTGCHVHLKGGYFQEAVFLEGAQAGSGSHVRGGTILEERASIAHSVGLKQTILFPYVTLGSQINFCDILMAGGTGPDNHSEVGSSYIHFNFTPNQDKATASLIGDVPSGVMLNKPPVFLGGQGGLVGPCRLAFGTVVAAGTLQRKDELRENRLIFGSSLKAGNVERVPGKYPGLKKILQNNFTYIANLHALREWYRHVRHQFLDSTFPFELYEGLLLQVESGIAERIKRLIQLRNKVAAFHGEEKGIGRVWSEKADTVCALLGRDTRETESRNIIRHRADFLQTMKVKESYLSTLASMDDQWREAGRSWLQSLVDDRLQRAWEILSAQ</sequence>
<keyword evidence="2" id="KW-1185">Reference proteome</keyword>
<evidence type="ECO:0000313" key="2">
    <source>
        <dbReference type="Proteomes" id="UP001209681"/>
    </source>
</evidence>
<reference evidence="1 2" key="1">
    <citation type="submission" date="2022-11" db="EMBL/GenBank/DDBJ databases">
        <title>Desulfobotulus tamanensis H1 sp. nov. - anaerobic, alkaliphilic, sulphate reducing bacterium isolated from terrestrial mud volcano.</title>
        <authorList>
            <person name="Frolova A."/>
            <person name="Merkel A.Y."/>
            <person name="Slobodkin A.I."/>
        </authorList>
    </citation>
    <scope>NUCLEOTIDE SEQUENCE [LARGE SCALE GENOMIC DNA]</scope>
    <source>
        <strain evidence="1 2">H1</strain>
    </source>
</reference>
<name>A0ABT3NCD9_9BACT</name>